<reference evidence="1" key="1">
    <citation type="journal article" date="2023" name="bioRxiv">
        <title>Improved chromosome-level genome assembly for marigold (Tagetes erecta).</title>
        <authorList>
            <person name="Jiang F."/>
            <person name="Yuan L."/>
            <person name="Wang S."/>
            <person name="Wang H."/>
            <person name="Xu D."/>
            <person name="Wang A."/>
            <person name="Fan W."/>
        </authorList>
    </citation>
    <scope>NUCLEOTIDE SEQUENCE</scope>
    <source>
        <strain evidence="1">WSJ</strain>
        <tissue evidence="1">Leaf</tissue>
    </source>
</reference>
<sequence>MDCLSVNRHDLPSARVQSKHSLAPIALLSGWSRVHEELEADMPANRIVWEIWKRGVDSLGCTGPARRTKQEEIGTPRVCQRAWNKNEKKGEATGEKHAEALCVSNTISRGIFLRRKFVKDW</sequence>
<organism evidence="1 2">
    <name type="scientific">Tagetes erecta</name>
    <name type="common">African marigold</name>
    <dbReference type="NCBI Taxonomy" id="13708"/>
    <lineage>
        <taxon>Eukaryota</taxon>
        <taxon>Viridiplantae</taxon>
        <taxon>Streptophyta</taxon>
        <taxon>Embryophyta</taxon>
        <taxon>Tracheophyta</taxon>
        <taxon>Spermatophyta</taxon>
        <taxon>Magnoliopsida</taxon>
        <taxon>eudicotyledons</taxon>
        <taxon>Gunneridae</taxon>
        <taxon>Pentapetalae</taxon>
        <taxon>asterids</taxon>
        <taxon>campanulids</taxon>
        <taxon>Asterales</taxon>
        <taxon>Asteraceae</taxon>
        <taxon>Asteroideae</taxon>
        <taxon>Heliantheae alliance</taxon>
        <taxon>Tageteae</taxon>
        <taxon>Tagetes</taxon>
    </lineage>
</organism>
<dbReference type="AlphaFoldDB" id="A0AAD8JLB4"/>
<gene>
    <name evidence="1" type="ORF">QVD17_42406</name>
</gene>
<dbReference type="Proteomes" id="UP001229421">
    <property type="component" value="Unassembled WGS sequence"/>
</dbReference>
<dbReference type="EMBL" id="JAUHHV010000021">
    <property type="protein sequence ID" value="KAK1405893.1"/>
    <property type="molecule type" value="Genomic_DNA"/>
</dbReference>
<protein>
    <submittedName>
        <fullName evidence="1">Uncharacterized protein</fullName>
    </submittedName>
</protein>
<keyword evidence="2" id="KW-1185">Reference proteome</keyword>
<comment type="caution">
    <text evidence="1">The sequence shown here is derived from an EMBL/GenBank/DDBJ whole genome shotgun (WGS) entry which is preliminary data.</text>
</comment>
<accession>A0AAD8JLB4</accession>
<proteinExistence type="predicted"/>
<evidence type="ECO:0000313" key="2">
    <source>
        <dbReference type="Proteomes" id="UP001229421"/>
    </source>
</evidence>
<name>A0AAD8JLB4_TARER</name>
<evidence type="ECO:0000313" key="1">
    <source>
        <dbReference type="EMBL" id="KAK1405893.1"/>
    </source>
</evidence>